<comment type="caution">
    <text evidence="2">The sequence shown here is derived from an EMBL/GenBank/DDBJ whole genome shotgun (WGS) entry which is preliminary data.</text>
</comment>
<feature type="compositionally biased region" description="Basic and acidic residues" evidence="1">
    <location>
        <begin position="57"/>
        <end position="94"/>
    </location>
</feature>
<keyword evidence="3" id="KW-1185">Reference proteome</keyword>
<feature type="region of interest" description="Disordered" evidence="1">
    <location>
        <begin position="1"/>
        <end position="192"/>
    </location>
</feature>
<proteinExistence type="predicted"/>
<dbReference type="Proteomes" id="UP000606974">
    <property type="component" value="Unassembled WGS sequence"/>
</dbReference>
<dbReference type="EMBL" id="JAACFV010000207">
    <property type="protein sequence ID" value="KAF7502952.1"/>
    <property type="molecule type" value="Genomic_DNA"/>
</dbReference>
<sequence length="381" mass="40337">MSQDSQRRPGGGDGRRAPTGSSSDESGAAAAPAAARGPTLPAQRRAASAWISGRGPTDQEHLPPPRRPPIDRANGSDKENQHRSEIVPTRRPDRPAGPAYLGGDPPRRVNPNTRGAAIGRAEAAGQRGRGRGGGGGPANQLRRRLAPTRPTAQAVDDISGVLSGLGVRAGPRRTGRGQRTETDENAEQEIPTPIEALVERMYSMAYVAADANKHAENAADVTDKAMAHNKALLEELRDVQRTEPDRVDAAALAIEERALLETGRAKRQSDQAIAEAEGATSEYWQAVNMVEQAEDETMQMAAPSFAPIIAEVRAASTQVAAHEAAARAAAEQTLQAARAAEALMEQLRRILARQTGGPPSQEVGQQTNRQRRDPPGAAEAA</sequence>
<reference evidence="2" key="1">
    <citation type="submission" date="2020-02" db="EMBL/GenBank/DDBJ databases">
        <authorList>
            <person name="Palmer J.M."/>
        </authorList>
    </citation>
    <scope>NUCLEOTIDE SEQUENCE</scope>
    <source>
        <strain evidence="2">EPUS1.4</strain>
        <tissue evidence="2">Thallus</tissue>
    </source>
</reference>
<dbReference type="AlphaFoldDB" id="A0A8H7A889"/>
<name>A0A8H7A889_9EURO</name>
<gene>
    <name evidence="2" type="ORF">GJ744_004798</name>
</gene>
<feature type="compositionally biased region" description="Low complexity" evidence="1">
    <location>
        <begin position="114"/>
        <end position="126"/>
    </location>
</feature>
<dbReference type="OrthoDB" id="10431965at2759"/>
<evidence type="ECO:0000313" key="3">
    <source>
        <dbReference type="Proteomes" id="UP000606974"/>
    </source>
</evidence>
<accession>A0A8H7A889</accession>
<evidence type="ECO:0000313" key="2">
    <source>
        <dbReference type="EMBL" id="KAF7502952.1"/>
    </source>
</evidence>
<protein>
    <submittedName>
        <fullName evidence="2">Uncharacterized protein</fullName>
    </submittedName>
</protein>
<feature type="region of interest" description="Disordered" evidence="1">
    <location>
        <begin position="349"/>
        <end position="381"/>
    </location>
</feature>
<evidence type="ECO:0000256" key="1">
    <source>
        <dbReference type="SAM" id="MobiDB-lite"/>
    </source>
</evidence>
<organism evidence="2 3">
    <name type="scientific">Endocarpon pusillum</name>
    <dbReference type="NCBI Taxonomy" id="364733"/>
    <lineage>
        <taxon>Eukaryota</taxon>
        <taxon>Fungi</taxon>
        <taxon>Dikarya</taxon>
        <taxon>Ascomycota</taxon>
        <taxon>Pezizomycotina</taxon>
        <taxon>Eurotiomycetes</taxon>
        <taxon>Chaetothyriomycetidae</taxon>
        <taxon>Verrucariales</taxon>
        <taxon>Verrucariaceae</taxon>
        <taxon>Endocarpon</taxon>
    </lineage>
</organism>